<dbReference type="OrthoDB" id="4735656at2"/>
<dbReference type="PANTHER" id="PTHR19136">
    <property type="entry name" value="MOLYBDENUM COFACTOR GUANYLYLTRANSFERASE"/>
    <property type="match status" value="1"/>
</dbReference>
<feature type="compositionally biased region" description="Polar residues" evidence="2">
    <location>
        <begin position="185"/>
        <end position="194"/>
    </location>
</feature>
<organism evidence="4 5">
    <name type="scientific">Actinokineospora iranica</name>
    <dbReference type="NCBI Taxonomy" id="1271860"/>
    <lineage>
        <taxon>Bacteria</taxon>
        <taxon>Bacillati</taxon>
        <taxon>Actinomycetota</taxon>
        <taxon>Actinomycetes</taxon>
        <taxon>Pseudonocardiales</taxon>
        <taxon>Pseudonocardiaceae</taxon>
        <taxon>Actinokineospora</taxon>
    </lineage>
</organism>
<evidence type="ECO:0000313" key="5">
    <source>
        <dbReference type="Proteomes" id="UP000199501"/>
    </source>
</evidence>
<evidence type="ECO:0000256" key="1">
    <source>
        <dbReference type="ARBA" id="ARBA00022679"/>
    </source>
</evidence>
<dbReference type="SUPFAM" id="SSF53448">
    <property type="entry name" value="Nucleotide-diphospho-sugar transferases"/>
    <property type="match status" value="1"/>
</dbReference>
<reference evidence="5" key="1">
    <citation type="submission" date="2016-10" db="EMBL/GenBank/DDBJ databases">
        <authorList>
            <person name="Varghese N."/>
            <person name="Submissions S."/>
        </authorList>
    </citation>
    <scope>NUCLEOTIDE SEQUENCE [LARGE SCALE GENOMIC DNA]</scope>
    <source>
        <strain evidence="5">IBRC-M 10403</strain>
    </source>
</reference>
<dbReference type="Proteomes" id="UP000199501">
    <property type="component" value="Unassembled WGS sequence"/>
</dbReference>
<feature type="domain" description="MobA-like NTP transferase" evidence="3">
    <location>
        <begin position="6"/>
        <end position="145"/>
    </location>
</feature>
<name>A0A1G6JH05_9PSEU</name>
<dbReference type="EMBL" id="FMZZ01000001">
    <property type="protein sequence ID" value="SDC18092.1"/>
    <property type="molecule type" value="Genomic_DNA"/>
</dbReference>
<gene>
    <name evidence="4" type="ORF">SAMN05216174_101405</name>
</gene>
<keyword evidence="5" id="KW-1185">Reference proteome</keyword>
<dbReference type="Pfam" id="PF12804">
    <property type="entry name" value="NTP_transf_3"/>
    <property type="match status" value="1"/>
</dbReference>
<accession>A0A1G6JH05</accession>
<sequence>MTAWAAILLAGGRGARLGGADKPGLVIGGRTLLDRAIAAVDGAAAVVVVGPRRPTAAPVRWTRERVPGSGPVAALAAGLDAVDEVGLPDDAVVVVLAADLPSVSAATVGRLRAAVAKSGAVLIDDDGRDQWLLSAWRRDALRAVLPEHPENAALGQVLCLLGPARVADTDGSSADIDTPADLDAHSSSQGSHRL</sequence>
<proteinExistence type="predicted"/>
<evidence type="ECO:0000313" key="4">
    <source>
        <dbReference type="EMBL" id="SDC18092.1"/>
    </source>
</evidence>
<dbReference type="GO" id="GO:0016779">
    <property type="term" value="F:nucleotidyltransferase activity"/>
    <property type="evidence" value="ECO:0007669"/>
    <property type="project" value="TreeGrafter"/>
</dbReference>
<feature type="region of interest" description="Disordered" evidence="2">
    <location>
        <begin position="170"/>
        <end position="194"/>
    </location>
</feature>
<dbReference type="InterPro" id="IPR029044">
    <property type="entry name" value="Nucleotide-diphossugar_trans"/>
</dbReference>
<dbReference type="AlphaFoldDB" id="A0A1G6JH05"/>
<protein>
    <submittedName>
        <fullName evidence="4">Molybdopterin-guanine dinucleotide biosynthesis protein A</fullName>
    </submittedName>
</protein>
<keyword evidence="1" id="KW-0808">Transferase</keyword>
<dbReference type="STRING" id="1271860.SAMN05216174_101405"/>
<dbReference type="Gene3D" id="3.90.550.10">
    <property type="entry name" value="Spore Coat Polysaccharide Biosynthesis Protein SpsA, Chain A"/>
    <property type="match status" value="1"/>
</dbReference>
<dbReference type="PANTHER" id="PTHR19136:SF81">
    <property type="entry name" value="MOLYBDENUM COFACTOR GUANYLYLTRANSFERASE"/>
    <property type="match status" value="1"/>
</dbReference>
<evidence type="ECO:0000259" key="3">
    <source>
        <dbReference type="Pfam" id="PF12804"/>
    </source>
</evidence>
<evidence type="ECO:0000256" key="2">
    <source>
        <dbReference type="SAM" id="MobiDB-lite"/>
    </source>
</evidence>
<dbReference type="RefSeq" id="WP_091447544.1">
    <property type="nucleotide sequence ID" value="NZ_FMZZ01000001.1"/>
</dbReference>
<dbReference type="InterPro" id="IPR025877">
    <property type="entry name" value="MobA-like_NTP_Trfase"/>
</dbReference>